<protein>
    <submittedName>
        <fullName evidence="1">Centromere/kinetochore Zw10-domain-containing protein</fullName>
    </submittedName>
</protein>
<comment type="caution">
    <text evidence="1">The sequence shown here is derived from an EMBL/GenBank/DDBJ whole genome shotgun (WGS) entry which is preliminary data.</text>
</comment>
<evidence type="ECO:0000313" key="1">
    <source>
        <dbReference type="EMBL" id="KAI0091457.1"/>
    </source>
</evidence>
<organism evidence="1 2">
    <name type="scientific">Irpex rosettiformis</name>
    <dbReference type="NCBI Taxonomy" id="378272"/>
    <lineage>
        <taxon>Eukaryota</taxon>
        <taxon>Fungi</taxon>
        <taxon>Dikarya</taxon>
        <taxon>Basidiomycota</taxon>
        <taxon>Agaricomycotina</taxon>
        <taxon>Agaricomycetes</taxon>
        <taxon>Polyporales</taxon>
        <taxon>Irpicaceae</taxon>
        <taxon>Irpex</taxon>
    </lineage>
</organism>
<reference evidence="1" key="1">
    <citation type="journal article" date="2021" name="Environ. Microbiol.">
        <title>Gene family expansions and transcriptome signatures uncover fungal adaptations to wood decay.</title>
        <authorList>
            <person name="Hage H."/>
            <person name="Miyauchi S."/>
            <person name="Viragh M."/>
            <person name="Drula E."/>
            <person name="Min B."/>
            <person name="Chaduli D."/>
            <person name="Navarro D."/>
            <person name="Favel A."/>
            <person name="Norest M."/>
            <person name="Lesage-Meessen L."/>
            <person name="Balint B."/>
            <person name="Merenyi Z."/>
            <person name="de Eugenio L."/>
            <person name="Morin E."/>
            <person name="Martinez A.T."/>
            <person name="Baldrian P."/>
            <person name="Stursova M."/>
            <person name="Martinez M.J."/>
            <person name="Novotny C."/>
            <person name="Magnuson J.K."/>
            <person name="Spatafora J.W."/>
            <person name="Maurice S."/>
            <person name="Pangilinan J."/>
            <person name="Andreopoulos W."/>
            <person name="LaButti K."/>
            <person name="Hundley H."/>
            <person name="Na H."/>
            <person name="Kuo A."/>
            <person name="Barry K."/>
            <person name="Lipzen A."/>
            <person name="Henrissat B."/>
            <person name="Riley R."/>
            <person name="Ahrendt S."/>
            <person name="Nagy L.G."/>
            <person name="Grigoriev I.V."/>
            <person name="Martin F."/>
            <person name="Rosso M.N."/>
        </authorList>
    </citation>
    <scope>NUCLEOTIDE SEQUENCE</scope>
    <source>
        <strain evidence="1">CBS 384.51</strain>
    </source>
</reference>
<evidence type="ECO:0000313" key="2">
    <source>
        <dbReference type="Proteomes" id="UP001055072"/>
    </source>
</evidence>
<gene>
    <name evidence="1" type="ORF">BDY19DRAFT_930574</name>
</gene>
<sequence length="920" mass="100899">MAFPVPSHLPRKKNQDVSTKLLSEISETTFKSLSQEVASKWVAELDVAIRQTKEEIHKRIHSELPAFNQQLSSSKYVQERLQALETNVDKLSTTLSHPETGLVPNLLSTLTQHAALAQELSDAEVMHQAMSHLAHCKREMQSLASLVEQGRLPDAIALCVGLERSLATAPPPLPSTDVVRDVQRRFRALKDRTEEQLNEAYSRGVGVTANEFVIRPSVRVRASDTELTLSEILTSLSPVSLTSLVNVLRRDFTAHYIDYLLSQPASVEQSSVKQLTGISELKLTIFPSPPNTEKLISRLENMSTTLNFLNDNLLHHFPSDTKLAISLTRPLTSGVLQKLLIPSLPSSARGLPMFLDLMKRAVEFEDQYIVGLLGGGNGEKEIKAWAEGIAGHYERKRRVELLERAREIVLRDNDETSSFKAEVNTVIQSPPPPTGLPVTQIDRTAPPEEEAWGFDGEEATDNEVSPAADEDGWGFDEDASEETPAAVEPEQTSKETVEDSGDAWGWNDGDKEEEAVNGDGDDDTDSSAWDDPWGDSTESTPDPTPASSTEPAKAASRLERLSNKSKSTKIGPPIQSPIPVAPPPPTPAMPSSMSKKQATEPIQPVSATQTESYLVSNGMKELFGLVEETIREAADLMSSGIFSSYATSGSQVGGTIGLTTVSILDLYRALYPVHAGAKLSNAAKWSLLFSNNCTWLGDEVARVAHGSHVPKATATKLVESAGRLKEVGELWYEDTVDGECQKAEEVLAEAQGFTGTTDQDRYDECEAAVNQVLQNIRRFSQQIKPVLSKSRYYQAVGTVIDVALSRILSDVLALSDITAEESQKLGELCRIMNSLEGLFVENPDLPSFVVDFVPSWFKFSYLSELLEASMVDISYLFEEGALVDFSIEELVNLVRALFADSPLRTNTINKLMQGHPPIQS</sequence>
<dbReference type="Proteomes" id="UP001055072">
    <property type="component" value="Unassembled WGS sequence"/>
</dbReference>
<dbReference type="EMBL" id="MU274905">
    <property type="protein sequence ID" value="KAI0091457.1"/>
    <property type="molecule type" value="Genomic_DNA"/>
</dbReference>
<name>A0ACB8UAU2_9APHY</name>
<keyword evidence="2" id="KW-1185">Reference proteome</keyword>
<proteinExistence type="predicted"/>
<accession>A0ACB8UAU2</accession>